<dbReference type="PROSITE" id="PS50042">
    <property type="entry name" value="CNMP_BINDING_3"/>
    <property type="match status" value="1"/>
</dbReference>
<dbReference type="Gene3D" id="2.60.120.10">
    <property type="entry name" value="Jelly Rolls"/>
    <property type="match status" value="1"/>
</dbReference>
<name>A0A9P0CZW9_9CUCU</name>
<feature type="transmembrane region" description="Helical" evidence="1">
    <location>
        <begin position="285"/>
        <end position="306"/>
    </location>
</feature>
<feature type="transmembrane region" description="Helical" evidence="1">
    <location>
        <begin position="233"/>
        <end position="254"/>
    </location>
</feature>
<evidence type="ECO:0000259" key="2">
    <source>
        <dbReference type="PROSITE" id="PS50042"/>
    </source>
</evidence>
<dbReference type="InterPro" id="IPR014710">
    <property type="entry name" value="RmlC-like_jellyroll"/>
</dbReference>
<feature type="transmembrane region" description="Helical" evidence="1">
    <location>
        <begin position="312"/>
        <end position="338"/>
    </location>
</feature>
<dbReference type="EMBL" id="OV651815">
    <property type="protein sequence ID" value="CAH1108820.1"/>
    <property type="molecule type" value="Genomic_DNA"/>
</dbReference>
<dbReference type="InterPro" id="IPR051413">
    <property type="entry name" value="K/Na_HCN_channel"/>
</dbReference>
<feature type="transmembrane region" description="Helical" evidence="1">
    <location>
        <begin position="122"/>
        <end position="149"/>
    </location>
</feature>
<accession>A0A9P0CZW9</accession>
<keyword evidence="4" id="KW-1185">Reference proteome</keyword>
<evidence type="ECO:0000313" key="3">
    <source>
        <dbReference type="EMBL" id="CAH1108820.1"/>
    </source>
</evidence>
<proteinExistence type="predicted"/>
<dbReference type="PANTHER" id="PTHR45689">
    <property type="entry name" value="I[[H]] CHANNEL, ISOFORM E"/>
    <property type="match status" value="1"/>
</dbReference>
<feature type="transmembrane region" description="Helical" evidence="1">
    <location>
        <begin position="170"/>
        <end position="190"/>
    </location>
</feature>
<gene>
    <name evidence="3" type="ORF">PSYICH_LOCUS8409</name>
</gene>
<dbReference type="GO" id="GO:0098855">
    <property type="term" value="C:HCN channel complex"/>
    <property type="evidence" value="ECO:0007669"/>
    <property type="project" value="TreeGrafter"/>
</dbReference>
<dbReference type="AlphaFoldDB" id="A0A9P0CZW9"/>
<dbReference type="CDD" id="cd00038">
    <property type="entry name" value="CAP_ED"/>
    <property type="match status" value="1"/>
</dbReference>
<dbReference type="GO" id="GO:0003254">
    <property type="term" value="P:regulation of membrane depolarization"/>
    <property type="evidence" value="ECO:0007669"/>
    <property type="project" value="TreeGrafter"/>
</dbReference>
<dbReference type="GO" id="GO:0035725">
    <property type="term" value="P:sodium ion transmembrane transport"/>
    <property type="evidence" value="ECO:0007669"/>
    <property type="project" value="TreeGrafter"/>
</dbReference>
<organism evidence="3 4">
    <name type="scientific">Psylliodes chrysocephalus</name>
    <dbReference type="NCBI Taxonomy" id="3402493"/>
    <lineage>
        <taxon>Eukaryota</taxon>
        <taxon>Metazoa</taxon>
        <taxon>Ecdysozoa</taxon>
        <taxon>Arthropoda</taxon>
        <taxon>Hexapoda</taxon>
        <taxon>Insecta</taxon>
        <taxon>Pterygota</taxon>
        <taxon>Neoptera</taxon>
        <taxon>Endopterygota</taxon>
        <taxon>Coleoptera</taxon>
        <taxon>Polyphaga</taxon>
        <taxon>Cucujiformia</taxon>
        <taxon>Chrysomeloidea</taxon>
        <taxon>Chrysomelidae</taxon>
        <taxon>Galerucinae</taxon>
        <taxon>Alticini</taxon>
        <taxon>Psylliodes</taxon>
    </lineage>
</organism>
<keyword evidence="1" id="KW-0812">Transmembrane</keyword>
<sequence length="556" mass="65427">MSHRCELHHENERADLFLQAYAASKLKSRLLSWLVISEKNRYCALHFKSEEYIRKEKIRHLQSGYIYIIHPLSKFQQWYEFWLFLYYLLTISVKLFDCGVRDADVMCTDTDKTIFDNASGSFIAYVVFSTVMDVLSWIDIILSFLTGYINEITGIIELNPKAIAKNYMTGPFFIITVLTSVPRFLFYVFYDQPPLKLIGVQVAFSLLKGIRIISVMSLSKRILPTHSNTGMLIIRWFILFAFVLHMCSMLDLTISRVIRFYFELGKCKDILLYEHMTLYQLYPRYMFRTSAYLLAIVLPGNLITSITYPESYIFAILSYLTGKIFVAATWVITISLFLTHNSLRIKFQYLMIQIEEYMIQKKLPIPLRKRIIEYYYFKYHGKYFKENALNFLLSNPLKKEINLHMCRILIAKVTILRNLKTEKVSELVQYLIPEIYLPQDIIIQSGSLQDSLYFISSGTVAVYTHSGKEVCHLQDGSYFGEIDLILKKGQKCIITVIAVEICQIYRLKKDDFEKTLRYHKNIMREIIAYAEDQLKYITMVERKYKEKLFEETYTAS</sequence>
<dbReference type="Proteomes" id="UP001153636">
    <property type="component" value="Chromosome 3"/>
</dbReference>
<dbReference type="InterPro" id="IPR000595">
    <property type="entry name" value="cNMP-bd_dom"/>
</dbReference>
<dbReference type="OrthoDB" id="2021138at2759"/>
<feature type="domain" description="Cyclic nucleotide-binding" evidence="2">
    <location>
        <begin position="415"/>
        <end position="533"/>
    </location>
</feature>
<dbReference type="Gene3D" id="1.10.287.630">
    <property type="entry name" value="Helix hairpin bin"/>
    <property type="match status" value="1"/>
</dbReference>
<reference evidence="3" key="1">
    <citation type="submission" date="2022-01" db="EMBL/GenBank/DDBJ databases">
        <authorList>
            <person name="King R."/>
        </authorList>
    </citation>
    <scope>NUCLEOTIDE SEQUENCE</scope>
</reference>
<dbReference type="GO" id="GO:0005249">
    <property type="term" value="F:voltage-gated potassium channel activity"/>
    <property type="evidence" value="ECO:0007669"/>
    <property type="project" value="TreeGrafter"/>
</dbReference>
<dbReference type="PANTHER" id="PTHR45689:SF14">
    <property type="entry name" value="CYCLIC NUCLEOTIDE-GATED CATION CHANNEL SUBUNIT A-LIKE PROTEIN"/>
    <property type="match status" value="1"/>
</dbReference>
<dbReference type="Pfam" id="PF00027">
    <property type="entry name" value="cNMP_binding"/>
    <property type="match status" value="1"/>
</dbReference>
<dbReference type="InterPro" id="IPR018490">
    <property type="entry name" value="cNMP-bd_dom_sf"/>
</dbReference>
<dbReference type="SUPFAM" id="SSF51206">
    <property type="entry name" value="cAMP-binding domain-like"/>
    <property type="match status" value="1"/>
</dbReference>
<evidence type="ECO:0000256" key="1">
    <source>
        <dbReference type="SAM" id="Phobius"/>
    </source>
</evidence>
<feature type="transmembrane region" description="Helical" evidence="1">
    <location>
        <begin position="78"/>
        <end position="96"/>
    </location>
</feature>
<dbReference type="SMART" id="SM00100">
    <property type="entry name" value="cNMP"/>
    <property type="match status" value="1"/>
</dbReference>
<keyword evidence="1" id="KW-0472">Membrane</keyword>
<protein>
    <recommendedName>
        <fullName evidence="2">Cyclic nucleotide-binding domain-containing protein</fullName>
    </recommendedName>
</protein>
<evidence type="ECO:0000313" key="4">
    <source>
        <dbReference type="Proteomes" id="UP001153636"/>
    </source>
</evidence>
<keyword evidence="1" id="KW-1133">Transmembrane helix</keyword>